<dbReference type="PANTHER" id="PTHR45623">
    <property type="entry name" value="CHROMODOMAIN-HELICASE-DNA-BINDING PROTEIN 3-RELATED-RELATED"/>
    <property type="match status" value="1"/>
</dbReference>
<dbReference type="Proteomes" id="UP000053766">
    <property type="component" value="Unassembled WGS sequence"/>
</dbReference>
<dbReference type="SUPFAM" id="SSF52540">
    <property type="entry name" value="P-loop containing nucleoside triphosphate hydrolases"/>
    <property type="match status" value="1"/>
</dbReference>
<evidence type="ECO:0000256" key="3">
    <source>
        <dbReference type="ARBA" id="ARBA00022840"/>
    </source>
</evidence>
<dbReference type="GO" id="GO:0000785">
    <property type="term" value="C:chromatin"/>
    <property type="evidence" value="ECO:0007669"/>
    <property type="project" value="TreeGrafter"/>
</dbReference>
<dbReference type="GO" id="GO:0010468">
    <property type="term" value="P:regulation of gene expression"/>
    <property type="evidence" value="ECO:0007669"/>
    <property type="project" value="TreeGrafter"/>
</dbReference>
<dbReference type="SUPFAM" id="SSF54160">
    <property type="entry name" value="Chromo domain-like"/>
    <property type="match status" value="2"/>
</dbReference>
<dbReference type="GO" id="GO:0016887">
    <property type="term" value="F:ATP hydrolysis activity"/>
    <property type="evidence" value="ECO:0007669"/>
    <property type="project" value="TreeGrafter"/>
</dbReference>
<dbReference type="AlphaFoldDB" id="A0A0D8XPY1"/>
<comment type="subcellular location">
    <subcellularLocation>
        <location evidence="1">Nucleus</location>
    </subcellularLocation>
</comment>
<evidence type="ECO:0000259" key="7">
    <source>
        <dbReference type="PROSITE" id="PS51192"/>
    </source>
</evidence>
<feature type="region of interest" description="Disordered" evidence="5">
    <location>
        <begin position="618"/>
        <end position="643"/>
    </location>
</feature>
<dbReference type="GO" id="GO:0140658">
    <property type="term" value="F:ATP-dependent chromatin remodeler activity"/>
    <property type="evidence" value="ECO:0007669"/>
    <property type="project" value="TreeGrafter"/>
</dbReference>
<dbReference type="InterPro" id="IPR023780">
    <property type="entry name" value="Chromo_domain"/>
</dbReference>
<evidence type="ECO:0000256" key="5">
    <source>
        <dbReference type="SAM" id="MobiDB-lite"/>
    </source>
</evidence>
<feature type="domain" description="Helicase ATP-binding" evidence="7">
    <location>
        <begin position="1059"/>
        <end position="1215"/>
    </location>
</feature>
<dbReference type="PROSITE" id="PS51192">
    <property type="entry name" value="HELICASE_ATP_BIND_1"/>
    <property type="match status" value="1"/>
</dbReference>
<feature type="compositionally biased region" description="Basic and acidic residues" evidence="5">
    <location>
        <begin position="772"/>
        <end position="783"/>
    </location>
</feature>
<dbReference type="GO" id="GO:0003682">
    <property type="term" value="F:chromatin binding"/>
    <property type="evidence" value="ECO:0007669"/>
    <property type="project" value="TreeGrafter"/>
</dbReference>
<feature type="domain" description="Chromo" evidence="6">
    <location>
        <begin position="964"/>
        <end position="1031"/>
    </location>
</feature>
<dbReference type="Gene3D" id="3.40.50.10810">
    <property type="entry name" value="Tandem AAA-ATPase domain"/>
    <property type="match status" value="1"/>
</dbReference>
<feature type="region of interest" description="Disordered" evidence="5">
    <location>
        <begin position="723"/>
        <end position="886"/>
    </location>
</feature>
<evidence type="ECO:0000256" key="2">
    <source>
        <dbReference type="ARBA" id="ARBA00022741"/>
    </source>
</evidence>
<feature type="region of interest" description="Disordered" evidence="5">
    <location>
        <begin position="59"/>
        <end position="83"/>
    </location>
</feature>
<dbReference type="PANTHER" id="PTHR45623:SF11">
    <property type="entry name" value="KISMET, ISOFORM C"/>
    <property type="match status" value="1"/>
</dbReference>
<evidence type="ECO:0000313" key="8">
    <source>
        <dbReference type="EMBL" id="KJH46678.1"/>
    </source>
</evidence>
<accession>A0A0D8XPY1</accession>
<feature type="domain" description="Chromo" evidence="6">
    <location>
        <begin position="890"/>
        <end position="955"/>
    </location>
</feature>
<feature type="compositionally biased region" description="Basic residues" evidence="5">
    <location>
        <begin position="807"/>
        <end position="817"/>
    </location>
</feature>
<gene>
    <name evidence="8" type="ORF">DICVIV_07242</name>
</gene>
<sequence>MDEGDEYVPQMSQLGDYGGLNSLGMSQVSPPSIPGYPMSGGLTPMNNPYEQQMIIMGQPSQPVQKPAPTSKSRSKKKQDMDPMQSMAAMSNNPMMRPSMQQMGSMYPPQSGQIGMYGGAGPPQQPPHFTPQGNPGYRPQYVPQPGYPGIQQPMYPSQQTQQQRATTYGGPQPPPGSHYGYGAPSQSGYPQQYAPQIRPQYPQGQQTLPMQNQYWEHQQHPYYQQQSTPQSGSNLRPGQMDQWNQQSSQQIYHLEMEMRGMQQRLQHLYQQQRSPMVEQELQQVQMRLQYLQAEHNRLQMNIPTGQTTSAQQPLPVHAVQQQQQQPQVPQQMHPGITSIPNTSAGMSINQQLPAPVMGPPSGPNAAPPNQQVVIQQSPSVTPTTPVQVTQSGSQVQVNIKPETSGRTLISVYHRYGESPNGDEGINGEAKDSVPPEPTPTQQQKQYQAIFMHSLLDPQQLIPSLPQHIQQQILPQHSQLSQQHQPHNVMAVQQQAPSHIPTIHQPPSIPLNGMDSSFQNGVQHLSQVGEQISQVQLQSTQSSGLGDQKPLVYNPYADSPMEAKKVADDFEKKYSPKQWPDVSSMDGGAFPLNEEANVKFAPSIPDPLIRPSVQLFDDRDDATPPMRNDLMQESEPTVSEADVENGGEKGLSLIYMRMWSAGGDAFTDCSTLSNETQPALVTADDFKDEEETHLDDCQCFQKEDEKSVDTTVLAIVEDEELKTEREVQKCCDLIPGTSSSRDPSTEESEVNESEPPSVKSSRKLGKKNGVAISTKEEINEERDATPSEIAESTDGVFTEPSTPAPESRKPRRLASRKKKSVDDSGDDDDDFVPEGRNRKISKKAHAKAVKESGDDDDRRSVSKWTEVPDTGDDDADDSILTNDSQEKHNDHQIVEKILNCRGDNDSSDLQYLVKWKGKAYVHCEWKTLKELEEIDKRALAKVKRFRQKKSHSNNDLDDEDFNSDYTVVDRVVDIGKGDDGLEYALVKWKSLAYDEVTWEPIESIPEIKLSTWKKQQIIDKAKVKEKPRPKANEWAKMPVDIIWKDGNTLREYQFEGVDWLLYCYYNERNCILADEMGLGKTVQTITFLSQVYDYGIHGPFLIVVPLSTIHNWVREFETWTDMNAVVYHGSQHSRDIIQQYEIYYAKQHSSGNKASLTIHSSFKALWRKNLVKLDALITTFEMVVTDCEFLRKIPFRVCVIDEAHRLKNRNCKLLTGG</sequence>
<feature type="compositionally biased region" description="Polar residues" evidence="5">
    <location>
        <begin position="59"/>
        <end position="71"/>
    </location>
</feature>
<feature type="compositionally biased region" description="Acidic residues" evidence="5">
    <location>
        <begin position="821"/>
        <end position="830"/>
    </location>
</feature>
<dbReference type="Pfam" id="PF00176">
    <property type="entry name" value="SNF2-rel_dom"/>
    <property type="match status" value="1"/>
</dbReference>
<feature type="region of interest" description="Disordered" evidence="5">
    <location>
        <begin position="415"/>
        <end position="440"/>
    </location>
</feature>
<dbReference type="GO" id="GO:0042393">
    <property type="term" value="F:histone binding"/>
    <property type="evidence" value="ECO:0007669"/>
    <property type="project" value="TreeGrafter"/>
</dbReference>
<name>A0A0D8XPY1_DICVI</name>
<reference evidence="9" key="2">
    <citation type="journal article" date="2016" name="Sci. Rep.">
        <title>Dictyocaulus viviparus genome, variome and transcriptome elucidate lungworm biology and support future intervention.</title>
        <authorList>
            <person name="McNulty S.N."/>
            <person name="Strube C."/>
            <person name="Rosa B.A."/>
            <person name="Martin J.C."/>
            <person name="Tyagi R."/>
            <person name="Choi Y.J."/>
            <person name="Wang Q."/>
            <person name="Hallsworth Pepin K."/>
            <person name="Zhang X."/>
            <person name="Ozersky P."/>
            <person name="Wilson R.K."/>
            <person name="Sternberg P.W."/>
            <person name="Gasser R.B."/>
            <person name="Mitreva M."/>
        </authorList>
    </citation>
    <scope>NUCLEOTIDE SEQUENCE [LARGE SCALE GENOMIC DNA]</scope>
    <source>
        <strain evidence="9">HannoverDv2000</strain>
    </source>
</reference>
<dbReference type="EMBL" id="KN716340">
    <property type="protein sequence ID" value="KJH46678.1"/>
    <property type="molecule type" value="Genomic_DNA"/>
</dbReference>
<dbReference type="InterPro" id="IPR038718">
    <property type="entry name" value="SNF2-like_sf"/>
</dbReference>
<feature type="region of interest" description="Disordered" evidence="5">
    <location>
        <begin position="115"/>
        <end position="195"/>
    </location>
</feature>
<protein>
    <submittedName>
        <fullName evidence="8">Chromo' (CHRromatin Organization MOdifier) domain protein</fullName>
    </submittedName>
</protein>
<dbReference type="SMART" id="SM00487">
    <property type="entry name" value="DEXDc"/>
    <property type="match status" value="1"/>
</dbReference>
<organism evidence="8 9">
    <name type="scientific">Dictyocaulus viviparus</name>
    <name type="common">Bovine lungworm</name>
    <dbReference type="NCBI Taxonomy" id="29172"/>
    <lineage>
        <taxon>Eukaryota</taxon>
        <taxon>Metazoa</taxon>
        <taxon>Ecdysozoa</taxon>
        <taxon>Nematoda</taxon>
        <taxon>Chromadorea</taxon>
        <taxon>Rhabditida</taxon>
        <taxon>Rhabditina</taxon>
        <taxon>Rhabditomorpha</taxon>
        <taxon>Strongyloidea</taxon>
        <taxon>Metastrongylidae</taxon>
        <taxon>Dictyocaulus</taxon>
    </lineage>
</organism>
<feature type="compositionally biased region" description="Basic and acidic residues" evidence="5">
    <location>
        <begin position="846"/>
        <end position="858"/>
    </location>
</feature>
<keyword evidence="4" id="KW-0539">Nucleus</keyword>
<dbReference type="SMART" id="SM00298">
    <property type="entry name" value="CHROMO"/>
    <property type="match status" value="2"/>
</dbReference>
<evidence type="ECO:0000313" key="9">
    <source>
        <dbReference type="Proteomes" id="UP000053766"/>
    </source>
</evidence>
<dbReference type="InterPro" id="IPR016197">
    <property type="entry name" value="Chromo-like_dom_sf"/>
</dbReference>
<keyword evidence="9" id="KW-1185">Reference proteome</keyword>
<evidence type="ECO:0000256" key="1">
    <source>
        <dbReference type="ARBA" id="ARBA00004123"/>
    </source>
</evidence>
<dbReference type="InterPro" id="IPR027417">
    <property type="entry name" value="P-loop_NTPase"/>
</dbReference>
<feature type="compositionally biased region" description="Basic residues" evidence="5">
    <location>
        <begin position="836"/>
        <end position="845"/>
    </location>
</feature>
<dbReference type="InterPro" id="IPR014001">
    <property type="entry name" value="Helicase_ATP-bd"/>
</dbReference>
<dbReference type="PROSITE" id="PS50013">
    <property type="entry name" value="CHROMO_2"/>
    <property type="match status" value="2"/>
</dbReference>
<dbReference type="Pfam" id="PF00385">
    <property type="entry name" value="Chromo"/>
    <property type="match status" value="2"/>
</dbReference>
<reference evidence="8 9" key="1">
    <citation type="submission" date="2013-11" db="EMBL/GenBank/DDBJ databases">
        <title>Draft genome of the bovine lungworm Dictyocaulus viviparus.</title>
        <authorList>
            <person name="Mitreva M."/>
        </authorList>
    </citation>
    <scope>NUCLEOTIDE SEQUENCE [LARGE SCALE GENOMIC DNA]</scope>
    <source>
        <strain evidence="8 9">HannoverDv2000</strain>
    </source>
</reference>
<feature type="region of interest" description="Disordered" evidence="5">
    <location>
        <begin position="220"/>
        <end position="242"/>
    </location>
</feature>
<feature type="compositionally biased region" description="Low complexity" evidence="5">
    <location>
        <begin position="150"/>
        <end position="162"/>
    </location>
</feature>
<keyword evidence="2" id="KW-0547">Nucleotide-binding</keyword>
<dbReference type="OrthoDB" id="5857104at2759"/>
<dbReference type="GO" id="GO:0003677">
    <property type="term" value="F:DNA binding"/>
    <property type="evidence" value="ECO:0007669"/>
    <property type="project" value="TreeGrafter"/>
</dbReference>
<feature type="compositionally biased region" description="Polar residues" evidence="5">
    <location>
        <begin position="183"/>
        <end position="193"/>
    </location>
</feature>
<dbReference type="InterPro" id="IPR000953">
    <property type="entry name" value="Chromo/chromo_shadow_dom"/>
</dbReference>
<dbReference type="STRING" id="29172.A0A0D8XPY1"/>
<dbReference type="CDD" id="cd18668">
    <property type="entry name" value="CD1_tandem_CHD5-9_like"/>
    <property type="match status" value="1"/>
</dbReference>
<proteinExistence type="predicted"/>
<evidence type="ECO:0000259" key="6">
    <source>
        <dbReference type="PROSITE" id="PS50013"/>
    </source>
</evidence>
<evidence type="ECO:0000256" key="4">
    <source>
        <dbReference type="ARBA" id="ARBA00023242"/>
    </source>
</evidence>
<keyword evidence="3" id="KW-0067">ATP-binding</keyword>
<dbReference type="GO" id="GO:0005634">
    <property type="term" value="C:nucleus"/>
    <property type="evidence" value="ECO:0007669"/>
    <property type="project" value="UniProtKB-SubCell"/>
</dbReference>
<dbReference type="Gene3D" id="2.40.50.40">
    <property type="match status" value="2"/>
</dbReference>
<dbReference type="InterPro" id="IPR000330">
    <property type="entry name" value="SNF2_N"/>
</dbReference>
<dbReference type="GO" id="GO:0005524">
    <property type="term" value="F:ATP binding"/>
    <property type="evidence" value="ECO:0007669"/>
    <property type="project" value="UniProtKB-KW"/>
</dbReference>